<protein>
    <recommendedName>
        <fullName evidence="4">Demethylmenaquinone methyltransferase</fullName>
        <ecNumber evidence="4">2.1.1.163</ecNumber>
    </recommendedName>
</protein>
<dbReference type="InterPro" id="IPR023576">
    <property type="entry name" value="UbiE/COQ5_MeTrFase_CS"/>
</dbReference>
<keyword evidence="2 4" id="KW-0808">Transferase</keyword>
<dbReference type="PROSITE" id="PS51608">
    <property type="entry name" value="SAM_MT_UBIE"/>
    <property type="match status" value="1"/>
</dbReference>
<keyword evidence="1 4" id="KW-0489">Methyltransferase</keyword>
<dbReference type="UniPathway" id="UPA00079">
    <property type="reaction ID" value="UER00169"/>
</dbReference>
<reference evidence="5 6" key="1">
    <citation type="submission" date="2014-02" db="EMBL/GenBank/DDBJ databases">
        <title>Genome sequence of Brachybacterium phenoliresistens strain W13A50.</title>
        <authorList>
            <person name="Wang X."/>
        </authorList>
    </citation>
    <scope>NUCLEOTIDE SEQUENCE [LARGE SCALE GENOMIC DNA]</scope>
    <source>
        <strain evidence="5 6">W13A50</strain>
    </source>
</reference>
<dbReference type="NCBIfam" id="NF001241">
    <property type="entry name" value="PRK00216.1-2"/>
    <property type="match status" value="1"/>
</dbReference>
<proteinExistence type="inferred from homology"/>
<sequence>MSRADLDKKPYDVAGMFDSIAGRYDVMNNVAALGQVRGWRAAMVESLSLRPGDTVLDLAAGTGTSTAAIEKAGARAVAADFSLGMMTEGRRRQPHLPFVGADAQRLPFADASFDAAVISFGLRNVQDPRRGLAEMARVVRPGGAVVVCEFSTPTNGAFRGVYQRYLLRALPAVASRFATQPDAYDYLAESILDWPAQEELRRWFAETGLVGCQYRNLSGGIVALHRGYVPAEDAATPAQTGAPAPGDAA</sequence>
<dbReference type="InterPro" id="IPR004033">
    <property type="entry name" value="UbiE/COQ5_MeTrFase"/>
</dbReference>
<comment type="catalytic activity">
    <reaction evidence="4">
        <text>a 2-demethylmenaquinol + S-adenosyl-L-methionine = a menaquinol + S-adenosyl-L-homocysteine + H(+)</text>
        <dbReference type="Rhea" id="RHEA:42640"/>
        <dbReference type="Rhea" id="RHEA-COMP:9539"/>
        <dbReference type="Rhea" id="RHEA-COMP:9563"/>
        <dbReference type="ChEBI" id="CHEBI:15378"/>
        <dbReference type="ChEBI" id="CHEBI:18151"/>
        <dbReference type="ChEBI" id="CHEBI:55437"/>
        <dbReference type="ChEBI" id="CHEBI:57856"/>
        <dbReference type="ChEBI" id="CHEBI:59789"/>
        <dbReference type="EC" id="2.1.1.163"/>
    </reaction>
</comment>
<evidence type="ECO:0000256" key="3">
    <source>
        <dbReference type="ARBA" id="ARBA00022691"/>
    </source>
</evidence>
<dbReference type="HOGENOM" id="CLU_037990_0_0_11"/>
<dbReference type="PROSITE" id="PS01184">
    <property type="entry name" value="UBIE_2"/>
    <property type="match status" value="1"/>
</dbReference>
<dbReference type="EMBL" id="JDYK01000014">
    <property type="protein sequence ID" value="EWS80500.1"/>
    <property type="molecule type" value="Genomic_DNA"/>
</dbReference>
<gene>
    <name evidence="4" type="primary">menG</name>
    <name evidence="5" type="ORF">BF93_02475</name>
</gene>
<evidence type="ECO:0000256" key="4">
    <source>
        <dbReference type="HAMAP-Rule" id="MF_01813"/>
    </source>
</evidence>
<evidence type="ECO:0000313" key="5">
    <source>
        <dbReference type="EMBL" id="EWS80500.1"/>
    </source>
</evidence>
<dbReference type="NCBIfam" id="TIGR01934">
    <property type="entry name" value="MenG_MenH_UbiE"/>
    <property type="match status" value="1"/>
</dbReference>
<dbReference type="RefSeq" id="WP_038373144.1">
    <property type="nucleotide sequence ID" value="NZ_KK069998.1"/>
</dbReference>
<dbReference type="GO" id="GO:0009234">
    <property type="term" value="P:menaquinone biosynthetic process"/>
    <property type="evidence" value="ECO:0007669"/>
    <property type="project" value="UniProtKB-UniRule"/>
</dbReference>
<name>Z9JQ36_9MICO</name>
<comment type="function">
    <text evidence="4">Methyltransferase required for the conversion of demethylmenaquinol (DMKH2) to menaquinol (MKH2).</text>
</comment>
<feature type="binding site" evidence="4">
    <location>
        <position position="80"/>
    </location>
    <ligand>
        <name>S-adenosyl-L-methionine</name>
        <dbReference type="ChEBI" id="CHEBI:59789"/>
    </ligand>
</feature>
<keyword evidence="5" id="KW-0830">Ubiquinone</keyword>
<dbReference type="PANTHER" id="PTHR43591:SF24">
    <property type="entry name" value="2-METHOXY-6-POLYPRENYL-1,4-BENZOQUINOL METHYLASE, MITOCHONDRIAL"/>
    <property type="match status" value="1"/>
</dbReference>
<evidence type="ECO:0000256" key="1">
    <source>
        <dbReference type="ARBA" id="ARBA00022603"/>
    </source>
</evidence>
<dbReference type="PANTHER" id="PTHR43591">
    <property type="entry name" value="METHYLTRANSFERASE"/>
    <property type="match status" value="1"/>
</dbReference>
<dbReference type="Pfam" id="PF01209">
    <property type="entry name" value="Ubie_methyltran"/>
    <property type="match status" value="1"/>
</dbReference>
<dbReference type="Proteomes" id="UP000023067">
    <property type="component" value="Unassembled WGS sequence"/>
</dbReference>
<dbReference type="eggNOG" id="COG2226">
    <property type="taxonomic scope" value="Bacteria"/>
</dbReference>
<dbReference type="HAMAP" id="MF_01813">
    <property type="entry name" value="MenG_UbiE_methyltr"/>
    <property type="match status" value="1"/>
</dbReference>
<evidence type="ECO:0000256" key="2">
    <source>
        <dbReference type="ARBA" id="ARBA00022679"/>
    </source>
</evidence>
<dbReference type="STRING" id="396014.BF93_02475"/>
<dbReference type="GO" id="GO:0032259">
    <property type="term" value="P:methylation"/>
    <property type="evidence" value="ECO:0007669"/>
    <property type="project" value="UniProtKB-KW"/>
</dbReference>
<organism evidence="5 6">
    <name type="scientific">Brachybacterium phenoliresistens</name>
    <dbReference type="NCBI Taxonomy" id="396014"/>
    <lineage>
        <taxon>Bacteria</taxon>
        <taxon>Bacillati</taxon>
        <taxon>Actinomycetota</taxon>
        <taxon>Actinomycetes</taxon>
        <taxon>Micrococcales</taxon>
        <taxon>Dermabacteraceae</taxon>
        <taxon>Brachybacterium</taxon>
    </lineage>
</organism>
<dbReference type="GO" id="GO:0043770">
    <property type="term" value="F:demethylmenaquinone methyltransferase activity"/>
    <property type="evidence" value="ECO:0007669"/>
    <property type="project" value="UniProtKB-UniRule"/>
</dbReference>
<evidence type="ECO:0000313" key="6">
    <source>
        <dbReference type="Proteomes" id="UP000023067"/>
    </source>
</evidence>
<feature type="binding site" evidence="4">
    <location>
        <begin position="102"/>
        <end position="103"/>
    </location>
    <ligand>
        <name>S-adenosyl-L-methionine</name>
        <dbReference type="ChEBI" id="CHEBI:59789"/>
    </ligand>
</feature>
<comment type="similarity">
    <text evidence="4">Belongs to the class I-like SAM-binding methyltransferase superfamily. MenG/UbiE family.</text>
</comment>
<comment type="caution">
    <text evidence="5">The sequence shown here is derived from an EMBL/GenBank/DDBJ whole genome shotgun (WGS) entry which is preliminary data.</text>
</comment>
<dbReference type="InterPro" id="IPR029063">
    <property type="entry name" value="SAM-dependent_MTases_sf"/>
</dbReference>
<dbReference type="OrthoDB" id="9808140at2"/>
<dbReference type="EC" id="2.1.1.163" evidence="4"/>
<keyword evidence="4" id="KW-0474">Menaquinone biosynthesis</keyword>
<accession>Z9JQ36</accession>
<feature type="binding site" evidence="4">
    <location>
        <position position="62"/>
    </location>
    <ligand>
        <name>S-adenosyl-L-methionine</name>
        <dbReference type="ChEBI" id="CHEBI:59789"/>
    </ligand>
</feature>
<comment type="pathway">
    <text evidence="4">Quinol/quinone metabolism; menaquinone biosynthesis; menaquinol from 1,4-dihydroxy-2-naphthoate: step 2/2.</text>
</comment>
<dbReference type="PATRIC" id="fig|396014.3.peg.2526"/>
<keyword evidence="3 4" id="KW-0949">S-adenosyl-L-methionine</keyword>
<dbReference type="AlphaFoldDB" id="Z9JQ36"/>
<dbReference type="SUPFAM" id="SSF53335">
    <property type="entry name" value="S-adenosyl-L-methionine-dependent methyltransferases"/>
    <property type="match status" value="1"/>
</dbReference>
<dbReference type="Gene3D" id="3.40.50.150">
    <property type="entry name" value="Vaccinia Virus protein VP39"/>
    <property type="match status" value="1"/>
</dbReference>
<feature type="binding site" evidence="4">
    <location>
        <position position="119"/>
    </location>
    <ligand>
        <name>S-adenosyl-L-methionine</name>
        <dbReference type="ChEBI" id="CHEBI:59789"/>
    </ligand>
</feature>
<dbReference type="CDD" id="cd02440">
    <property type="entry name" value="AdoMet_MTases"/>
    <property type="match status" value="1"/>
</dbReference>
<keyword evidence="6" id="KW-1185">Reference proteome</keyword>